<dbReference type="EMBL" id="QUAJ01000006">
    <property type="protein sequence ID" value="REI42012.1"/>
    <property type="molecule type" value="Genomic_DNA"/>
</dbReference>
<feature type="domain" description="Leucine-binding protein" evidence="3">
    <location>
        <begin position="29"/>
        <end position="364"/>
    </location>
</feature>
<dbReference type="SUPFAM" id="SSF53822">
    <property type="entry name" value="Periplasmic binding protein-like I"/>
    <property type="match status" value="1"/>
</dbReference>
<dbReference type="InterPro" id="IPR028081">
    <property type="entry name" value="Leu-bd"/>
</dbReference>
<dbReference type="Pfam" id="PF13458">
    <property type="entry name" value="Peripla_BP_6"/>
    <property type="match status" value="1"/>
</dbReference>
<sequence length="372" mass="42056">MKKMYWVLIAISLIIVVISGAVLRNKKSIDIGVISTLSGKYSDQGTDILNGVVMAAEDFNKKQKFYQPKINLIIRDDKHDEETAKKAAHELIDKKVAAIIGPLTSKMALVINKIGTERKMLTISPTASSTELSGIDDYFIRLISSEGNIAAFAAKISKEHFNMKKVLIIYSGENNTLASSFKNVYLENFLTDDSDANNVYIKTMNDPVESYFPGIKDKIDGVLLIESPMDAAETVKNIRQLDIDIPILSSDWGFHKDFIVYGGKYIEGTYFINDYDENFSGEAFQRFKKKYQENFNKNINAASLYGYEGLNILSAALKRDKNMSSEELKKEILSPGSNKFFLKPGKFDRYGDREKEISIFQIKNKKFKKIDL</sequence>
<accession>A0ABX9KIG6</accession>
<comment type="caution">
    <text evidence="4">The sequence shown here is derived from an EMBL/GenBank/DDBJ whole genome shotgun (WGS) entry which is preliminary data.</text>
</comment>
<evidence type="ECO:0000259" key="3">
    <source>
        <dbReference type="Pfam" id="PF13458"/>
    </source>
</evidence>
<dbReference type="PANTHER" id="PTHR30483">
    <property type="entry name" value="LEUCINE-SPECIFIC-BINDING PROTEIN"/>
    <property type="match status" value="1"/>
</dbReference>
<keyword evidence="5" id="KW-1185">Reference proteome</keyword>
<evidence type="ECO:0000313" key="5">
    <source>
        <dbReference type="Proteomes" id="UP000263486"/>
    </source>
</evidence>
<name>A0ABX9KIG6_9FUSO</name>
<dbReference type="InterPro" id="IPR028082">
    <property type="entry name" value="Peripla_BP_I"/>
</dbReference>
<reference evidence="4 5" key="1">
    <citation type="submission" date="2018-08" db="EMBL/GenBank/DDBJ databases">
        <title>Draft genome sequence of Psychrilyobacter sp. strain SD5 isolated from Black Sea water.</title>
        <authorList>
            <person name="Yadav S."/>
            <person name="Villanueva L."/>
            <person name="Damste J.S.S."/>
        </authorList>
    </citation>
    <scope>NUCLEOTIDE SEQUENCE [LARGE SCALE GENOMIC DNA]</scope>
    <source>
        <strain evidence="4 5">SD5</strain>
    </source>
</reference>
<organism evidence="4 5">
    <name type="scientific">Psychrilyobacter piezotolerans</name>
    <dbReference type="NCBI Taxonomy" id="2293438"/>
    <lineage>
        <taxon>Bacteria</taxon>
        <taxon>Fusobacteriati</taxon>
        <taxon>Fusobacteriota</taxon>
        <taxon>Fusobacteriia</taxon>
        <taxon>Fusobacteriales</taxon>
        <taxon>Fusobacteriaceae</taxon>
        <taxon>Psychrilyobacter</taxon>
    </lineage>
</organism>
<protein>
    <submittedName>
        <fullName evidence="4">Amino acid ABC transporter substrate-binding protein</fullName>
    </submittedName>
</protein>
<evidence type="ECO:0000313" key="4">
    <source>
        <dbReference type="EMBL" id="REI42012.1"/>
    </source>
</evidence>
<evidence type="ECO:0000256" key="2">
    <source>
        <dbReference type="ARBA" id="ARBA00022729"/>
    </source>
</evidence>
<keyword evidence="2" id="KW-0732">Signal</keyword>
<gene>
    <name evidence="4" type="ORF">DYH56_04635</name>
</gene>
<dbReference type="Gene3D" id="3.40.50.2300">
    <property type="match status" value="2"/>
</dbReference>
<dbReference type="RefSeq" id="WP_114641696.1">
    <property type="nucleotide sequence ID" value="NZ_JAACIO010000007.1"/>
</dbReference>
<proteinExistence type="inferred from homology"/>
<evidence type="ECO:0000256" key="1">
    <source>
        <dbReference type="ARBA" id="ARBA00010062"/>
    </source>
</evidence>
<dbReference type="InterPro" id="IPR051010">
    <property type="entry name" value="BCAA_transport"/>
</dbReference>
<dbReference type="PANTHER" id="PTHR30483:SF6">
    <property type="entry name" value="PERIPLASMIC BINDING PROTEIN OF ABC TRANSPORTER FOR NATURAL AMINO ACIDS"/>
    <property type="match status" value="1"/>
</dbReference>
<comment type="similarity">
    <text evidence="1">Belongs to the leucine-binding protein family.</text>
</comment>
<dbReference type="Proteomes" id="UP000263486">
    <property type="component" value="Unassembled WGS sequence"/>
</dbReference>